<reference evidence="1" key="1">
    <citation type="submission" date="2018-05" db="EMBL/GenBank/DDBJ databases">
        <authorList>
            <person name="Lanie J.A."/>
            <person name="Ng W.-L."/>
            <person name="Kazmierczak K.M."/>
            <person name="Andrzejewski T.M."/>
            <person name="Davidsen T.M."/>
            <person name="Wayne K.J."/>
            <person name="Tettelin H."/>
            <person name="Glass J.I."/>
            <person name="Rusch D."/>
            <person name="Podicherti R."/>
            <person name="Tsui H.-C.T."/>
            <person name="Winkler M.E."/>
        </authorList>
    </citation>
    <scope>NUCLEOTIDE SEQUENCE</scope>
</reference>
<name>A0A382ZPQ1_9ZZZZ</name>
<accession>A0A382ZPQ1</accession>
<organism evidence="1">
    <name type="scientific">marine metagenome</name>
    <dbReference type="NCBI Taxonomy" id="408172"/>
    <lineage>
        <taxon>unclassified sequences</taxon>
        <taxon>metagenomes</taxon>
        <taxon>ecological metagenomes</taxon>
    </lineage>
</organism>
<feature type="non-terminal residue" evidence="1">
    <location>
        <position position="1"/>
    </location>
</feature>
<sequence>TAVLSSELLLIDVTDYWVMKVELERWV</sequence>
<evidence type="ECO:0000313" key="1">
    <source>
        <dbReference type="EMBL" id="SVD97065.1"/>
    </source>
</evidence>
<protein>
    <submittedName>
        <fullName evidence="1">Uncharacterized protein</fullName>
    </submittedName>
</protein>
<proteinExistence type="predicted"/>
<gene>
    <name evidence="1" type="ORF">METZ01_LOCUS449919</name>
</gene>
<dbReference type="EMBL" id="UINC01185390">
    <property type="protein sequence ID" value="SVD97065.1"/>
    <property type="molecule type" value="Genomic_DNA"/>
</dbReference>
<dbReference type="AlphaFoldDB" id="A0A382ZPQ1"/>